<proteinExistence type="predicted"/>
<evidence type="ECO:0000256" key="3">
    <source>
        <dbReference type="ARBA" id="ARBA00022723"/>
    </source>
</evidence>
<evidence type="ECO:0000256" key="6">
    <source>
        <dbReference type="ARBA" id="ARBA00023136"/>
    </source>
</evidence>
<dbReference type="PANTHER" id="PTHR24092">
    <property type="entry name" value="PROBABLE PHOSPHOLIPID-TRANSPORTING ATPASE"/>
    <property type="match status" value="1"/>
</dbReference>
<evidence type="ECO:0000256" key="2">
    <source>
        <dbReference type="ARBA" id="ARBA00022692"/>
    </source>
</evidence>
<dbReference type="SUPFAM" id="SSF56784">
    <property type="entry name" value="HAD-like"/>
    <property type="match status" value="1"/>
</dbReference>
<dbReference type="STRING" id="857967.G0QKC4"/>
<dbReference type="Gene3D" id="3.40.50.1000">
    <property type="entry name" value="HAD superfamily/HAD-like"/>
    <property type="match status" value="1"/>
</dbReference>
<keyword evidence="5 7" id="KW-1133">Transmembrane helix</keyword>
<evidence type="ECO:0000259" key="8">
    <source>
        <dbReference type="Pfam" id="PF16212"/>
    </source>
</evidence>
<protein>
    <submittedName>
        <fullName evidence="9">Phospholipid-translocating p-type flippase family protein, putative</fullName>
        <ecNumber evidence="9">3.6.3.1</ecNumber>
    </submittedName>
</protein>
<feature type="transmembrane region" description="Helical" evidence="7">
    <location>
        <begin position="396"/>
        <end position="417"/>
    </location>
</feature>
<keyword evidence="9" id="KW-0378">Hydrolase</keyword>
<evidence type="ECO:0000313" key="9">
    <source>
        <dbReference type="EMBL" id="EGR34328.1"/>
    </source>
</evidence>
<dbReference type="InterPro" id="IPR001757">
    <property type="entry name" value="P_typ_ATPase"/>
</dbReference>
<dbReference type="GO" id="GO:0016887">
    <property type="term" value="F:ATP hydrolysis activity"/>
    <property type="evidence" value="ECO:0007669"/>
    <property type="project" value="InterPro"/>
</dbReference>
<dbReference type="FunFam" id="3.40.50.1000:FF:000190">
    <property type="entry name" value="Phospholipid-transporting ATPase"/>
    <property type="match status" value="1"/>
</dbReference>
<feature type="transmembrane region" description="Helical" evidence="7">
    <location>
        <begin position="290"/>
        <end position="310"/>
    </location>
</feature>
<evidence type="ECO:0000256" key="1">
    <source>
        <dbReference type="ARBA" id="ARBA00004141"/>
    </source>
</evidence>
<evidence type="ECO:0000313" key="10">
    <source>
        <dbReference type="Proteomes" id="UP000008983"/>
    </source>
</evidence>
<dbReference type="OrthoDB" id="377733at2759"/>
<keyword evidence="4" id="KW-0460">Magnesium</keyword>
<keyword evidence="6 7" id="KW-0472">Membrane</keyword>
<feature type="domain" description="P-type ATPase C-terminal" evidence="8">
    <location>
        <begin position="244"/>
        <end position="420"/>
    </location>
</feature>
<name>G0QKC4_ICHMU</name>
<dbReference type="InterPro" id="IPR023298">
    <property type="entry name" value="ATPase_P-typ_TM_dom_sf"/>
</dbReference>
<gene>
    <name evidence="9" type="ORF">IMG5_016080</name>
</gene>
<dbReference type="Pfam" id="PF16212">
    <property type="entry name" value="PhoLip_ATPase_C"/>
    <property type="match status" value="1"/>
</dbReference>
<dbReference type="InterPro" id="IPR032630">
    <property type="entry name" value="P_typ_ATPase_c"/>
</dbReference>
<feature type="transmembrane region" description="Helical" evidence="7">
    <location>
        <begin position="354"/>
        <end position="376"/>
    </location>
</feature>
<feature type="transmembrane region" description="Helical" evidence="7">
    <location>
        <begin position="238"/>
        <end position="259"/>
    </location>
</feature>
<dbReference type="OMA" id="MTHINIV"/>
<keyword evidence="3" id="KW-0479">Metal-binding</keyword>
<dbReference type="InterPro" id="IPR023214">
    <property type="entry name" value="HAD_sf"/>
</dbReference>
<dbReference type="Proteomes" id="UP000008983">
    <property type="component" value="Unassembled WGS sequence"/>
</dbReference>
<reference evidence="9 10" key="1">
    <citation type="submission" date="2011-07" db="EMBL/GenBank/DDBJ databases">
        <authorList>
            <person name="Coyne R."/>
            <person name="Brami D."/>
            <person name="Johnson J."/>
            <person name="Hostetler J."/>
            <person name="Hannick L."/>
            <person name="Clark T."/>
            <person name="Cassidy-Hanley D."/>
            <person name="Inman J."/>
        </authorList>
    </citation>
    <scope>NUCLEOTIDE SEQUENCE [LARGE SCALE GENOMIC DNA]</scope>
    <source>
        <strain evidence="9 10">G5</strain>
    </source>
</reference>
<dbReference type="GO" id="GO:0005886">
    <property type="term" value="C:plasma membrane"/>
    <property type="evidence" value="ECO:0007669"/>
    <property type="project" value="TreeGrafter"/>
</dbReference>
<evidence type="ECO:0000256" key="4">
    <source>
        <dbReference type="ARBA" id="ARBA00022842"/>
    </source>
</evidence>
<evidence type="ECO:0000256" key="5">
    <source>
        <dbReference type="ARBA" id="ARBA00022989"/>
    </source>
</evidence>
<dbReference type="RefSeq" id="XP_004039632.1">
    <property type="nucleotide sequence ID" value="XM_004039584.1"/>
</dbReference>
<dbReference type="GO" id="GO:0140326">
    <property type="term" value="F:ATPase-coupled intramembrane lipid transporter activity"/>
    <property type="evidence" value="ECO:0007669"/>
    <property type="project" value="TreeGrafter"/>
</dbReference>
<organism evidence="9 10">
    <name type="scientific">Ichthyophthirius multifiliis</name>
    <name type="common">White spot disease agent</name>
    <name type="synonym">Ich</name>
    <dbReference type="NCBI Taxonomy" id="5932"/>
    <lineage>
        <taxon>Eukaryota</taxon>
        <taxon>Sar</taxon>
        <taxon>Alveolata</taxon>
        <taxon>Ciliophora</taxon>
        <taxon>Intramacronucleata</taxon>
        <taxon>Oligohymenophorea</taxon>
        <taxon>Hymenostomatida</taxon>
        <taxon>Ophryoglenina</taxon>
        <taxon>Ichthyophthirius</taxon>
    </lineage>
</organism>
<dbReference type="GO" id="GO:0005524">
    <property type="term" value="F:ATP binding"/>
    <property type="evidence" value="ECO:0007669"/>
    <property type="project" value="InterPro"/>
</dbReference>
<dbReference type="GeneID" id="14910518"/>
<feature type="transmembrane region" description="Helical" evidence="7">
    <location>
        <begin position="330"/>
        <end position="347"/>
    </location>
</feature>
<dbReference type="InterPro" id="IPR036412">
    <property type="entry name" value="HAD-like_sf"/>
</dbReference>
<accession>G0QKC4</accession>
<keyword evidence="10" id="KW-1185">Reference proteome</keyword>
<evidence type="ECO:0000256" key="7">
    <source>
        <dbReference type="SAM" id="Phobius"/>
    </source>
</evidence>
<dbReference type="NCBIfam" id="TIGR01494">
    <property type="entry name" value="ATPase_P-type"/>
    <property type="match status" value="1"/>
</dbReference>
<comment type="subcellular location">
    <subcellularLocation>
        <location evidence="1">Membrane</location>
        <topology evidence="1">Multi-pass membrane protein</topology>
    </subcellularLocation>
</comment>
<dbReference type="SUPFAM" id="SSF81665">
    <property type="entry name" value="Calcium ATPase, transmembrane domain M"/>
    <property type="match status" value="1"/>
</dbReference>
<dbReference type="eggNOG" id="KOG0206">
    <property type="taxonomic scope" value="Eukaryota"/>
</dbReference>
<dbReference type="GO" id="GO:0045332">
    <property type="term" value="P:phospholipid translocation"/>
    <property type="evidence" value="ECO:0007669"/>
    <property type="project" value="TreeGrafter"/>
</dbReference>
<dbReference type="EMBL" id="GL983152">
    <property type="protein sequence ID" value="EGR34328.1"/>
    <property type="molecule type" value="Genomic_DNA"/>
</dbReference>
<dbReference type="InParanoid" id="G0QKC4"/>
<sequence length="440" mass="51269">MYEVQELIENNLILVGATAIEDKMQDKVEETINDLKKAGIKIWVLTGDKVETAINIGLSCKLLSKNMNQYIVKLSGDFDQKLDENSIYIEVYQRLQDIYNQISYNRDKNGIILLNNSFIITGDALIYSTKGENKDLILKITNYCSSVLCCRVSPKQKQQIVTLVRDNNPKISTLAIGDGANDVNMINAAHIGVGILGIEGQQAARASDYAVGEFKFLKNLLFFHGRECYRRNTRLVCFSFIKIWFLIFLILFFFSIQVYDNEYQYKTLLQNKQNYYEQGIKNKLLNMKVFGYWIMNAFWQSIIITFFSYYTLESNFINSNGFTLNYWTDGALVLTIAIFIANLKVLIISFQYNLAYLLFIIISILYYIMMTKVIPFMFRQSDTYSVFNDILDCPNFYFGIILSIGSTSFLDYGIELWNRWNQDLQYRNNQKQKILQEYYD</sequence>
<dbReference type="PANTHER" id="PTHR24092:SF150">
    <property type="entry name" value="PHOSPHOLIPID-TRANSPORTING ATPASE"/>
    <property type="match status" value="1"/>
</dbReference>
<dbReference type="GO" id="GO:0046872">
    <property type="term" value="F:metal ion binding"/>
    <property type="evidence" value="ECO:0007669"/>
    <property type="project" value="UniProtKB-KW"/>
</dbReference>
<keyword evidence="2 7" id="KW-0812">Transmembrane</keyword>
<dbReference type="EC" id="3.6.3.1" evidence="9"/>
<dbReference type="AlphaFoldDB" id="G0QKC4"/>